<dbReference type="CDD" id="cd03443">
    <property type="entry name" value="PaaI_thioesterase"/>
    <property type="match status" value="1"/>
</dbReference>
<dbReference type="InterPro" id="IPR003736">
    <property type="entry name" value="PAAI_dom"/>
</dbReference>
<name>A0A7W4WE36_9GAMM</name>
<gene>
    <name evidence="4" type="ORF">FHS09_003417</name>
</gene>
<evidence type="ECO:0000313" key="5">
    <source>
        <dbReference type="Proteomes" id="UP000535937"/>
    </source>
</evidence>
<comment type="similarity">
    <text evidence="1">Belongs to the thioesterase PaaI family.</text>
</comment>
<dbReference type="SUPFAM" id="SSF54637">
    <property type="entry name" value="Thioesterase/thiol ester dehydrase-isomerase"/>
    <property type="match status" value="1"/>
</dbReference>
<dbReference type="EMBL" id="JACHWZ010000017">
    <property type="protein sequence ID" value="MBB3062568.1"/>
    <property type="molecule type" value="Genomic_DNA"/>
</dbReference>
<comment type="caution">
    <text evidence="4">The sequence shown here is derived from an EMBL/GenBank/DDBJ whole genome shotgun (WGS) entry which is preliminary data.</text>
</comment>
<dbReference type="InterPro" id="IPR006683">
    <property type="entry name" value="Thioestr_dom"/>
</dbReference>
<dbReference type="PANTHER" id="PTHR43240:SF5">
    <property type="entry name" value="1,4-DIHYDROXY-2-NAPHTHOYL-COA THIOESTERASE 1"/>
    <property type="match status" value="1"/>
</dbReference>
<keyword evidence="5" id="KW-1185">Reference proteome</keyword>
<evidence type="ECO:0000256" key="1">
    <source>
        <dbReference type="ARBA" id="ARBA00008324"/>
    </source>
</evidence>
<feature type="domain" description="Thioesterase" evidence="3">
    <location>
        <begin position="51"/>
        <end position="129"/>
    </location>
</feature>
<organism evidence="4 5">
    <name type="scientific">Microbulbifer rhizosphaerae</name>
    <dbReference type="NCBI Taxonomy" id="1562603"/>
    <lineage>
        <taxon>Bacteria</taxon>
        <taxon>Pseudomonadati</taxon>
        <taxon>Pseudomonadota</taxon>
        <taxon>Gammaproteobacteria</taxon>
        <taxon>Cellvibrionales</taxon>
        <taxon>Microbulbiferaceae</taxon>
        <taxon>Microbulbifer</taxon>
    </lineage>
</organism>
<evidence type="ECO:0000313" key="4">
    <source>
        <dbReference type="EMBL" id="MBB3062568.1"/>
    </source>
</evidence>
<dbReference type="GO" id="GO:0005829">
    <property type="term" value="C:cytosol"/>
    <property type="evidence" value="ECO:0007669"/>
    <property type="project" value="TreeGrafter"/>
</dbReference>
<dbReference type="Pfam" id="PF03061">
    <property type="entry name" value="4HBT"/>
    <property type="match status" value="1"/>
</dbReference>
<keyword evidence="2 4" id="KW-0378">Hydrolase</keyword>
<dbReference type="InterPro" id="IPR029069">
    <property type="entry name" value="HotDog_dom_sf"/>
</dbReference>
<dbReference type="AlphaFoldDB" id="A0A7W4WE36"/>
<reference evidence="4 5" key="1">
    <citation type="submission" date="2020-08" db="EMBL/GenBank/DDBJ databases">
        <title>Genomic Encyclopedia of Type Strains, Phase III (KMG-III): the genomes of soil and plant-associated and newly described type strains.</title>
        <authorList>
            <person name="Whitman W."/>
        </authorList>
    </citation>
    <scope>NUCLEOTIDE SEQUENCE [LARGE SCALE GENOMIC DNA]</scope>
    <source>
        <strain evidence="4 5">CECT 8799</strain>
    </source>
</reference>
<dbReference type="NCBIfam" id="TIGR00369">
    <property type="entry name" value="unchar_dom_1"/>
    <property type="match status" value="1"/>
</dbReference>
<evidence type="ECO:0000256" key="2">
    <source>
        <dbReference type="ARBA" id="ARBA00022801"/>
    </source>
</evidence>
<protein>
    <submittedName>
        <fullName evidence="4">1,4-dihydroxy-2-naphthoyl-CoA hydrolase</fullName>
        <ecNumber evidence="4">3.1.2.28</ecNumber>
    </submittedName>
</protein>
<dbReference type="RefSeq" id="WP_183461958.1">
    <property type="nucleotide sequence ID" value="NZ_JACHWZ010000017.1"/>
</dbReference>
<proteinExistence type="inferred from homology"/>
<evidence type="ECO:0000259" key="3">
    <source>
        <dbReference type="Pfam" id="PF03061"/>
    </source>
</evidence>
<dbReference type="Gene3D" id="3.10.129.10">
    <property type="entry name" value="Hotdog Thioesterase"/>
    <property type="match status" value="1"/>
</dbReference>
<dbReference type="PANTHER" id="PTHR43240">
    <property type="entry name" value="1,4-DIHYDROXY-2-NAPHTHOYL-COA THIOESTERASE 1"/>
    <property type="match status" value="1"/>
</dbReference>
<accession>A0A7W4WE36</accession>
<dbReference type="GO" id="GO:0061522">
    <property type="term" value="F:1,4-dihydroxy-2-naphthoyl-CoA thioesterase activity"/>
    <property type="evidence" value="ECO:0007669"/>
    <property type="project" value="UniProtKB-EC"/>
</dbReference>
<dbReference type="Proteomes" id="UP000535937">
    <property type="component" value="Unassembled WGS sequence"/>
</dbReference>
<sequence>MAIWHTTPTLEQLNQSAADCMPGYIGLQITELGDDYLVGTLPVDERTRQPFGILHGGASVVLAETLGSFGANLVVDTDRFYCVGQEINANHLRPVAEGTVTGTARPAHLGRSSQVWEIRITDPRGKLSCISRITMAVVAHGVNGGQ</sequence>
<dbReference type="EC" id="3.1.2.28" evidence="4"/>